<dbReference type="PANTHER" id="PTHR48108">
    <property type="entry name" value="CBS DOMAIN-CONTAINING PROTEIN CBSX2, CHLOROPLASTIC"/>
    <property type="match status" value="1"/>
</dbReference>
<evidence type="ECO:0000313" key="5">
    <source>
        <dbReference type="Proteomes" id="UP000006320"/>
    </source>
</evidence>
<reference evidence="4 5" key="1">
    <citation type="journal article" date="2017" name="Antonie Van Leeuwenhoek">
        <title>Rhizobium rhizosphaerae sp. nov., a novel species isolated from rice rhizosphere.</title>
        <authorList>
            <person name="Zhao J.J."/>
            <person name="Zhang J."/>
            <person name="Zhang R.J."/>
            <person name="Zhang C.W."/>
            <person name="Yin H.Q."/>
            <person name="Zhang X.X."/>
        </authorList>
    </citation>
    <scope>NUCLEOTIDE SEQUENCE [LARGE SCALE GENOMIC DNA]</scope>
    <source>
        <strain evidence="4 5">S18K6</strain>
    </source>
</reference>
<dbReference type="Pfam" id="PF00571">
    <property type="entry name" value="CBS"/>
    <property type="match status" value="2"/>
</dbReference>
<dbReference type="SMART" id="SM00116">
    <property type="entry name" value="CBS"/>
    <property type="match status" value="2"/>
</dbReference>
<dbReference type="AlphaFoldDB" id="A0AAV3UTK1"/>
<feature type="domain" description="CBS" evidence="3">
    <location>
        <begin position="71"/>
        <end position="131"/>
    </location>
</feature>
<dbReference type="InterPro" id="IPR051462">
    <property type="entry name" value="CBS_domain-containing"/>
</dbReference>
<keyword evidence="2" id="KW-0129">CBS domain</keyword>
<proteinExistence type="predicted"/>
<evidence type="ECO:0000259" key="3">
    <source>
        <dbReference type="PROSITE" id="PS51371"/>
    </source>
</evidence>
<dbReference type="PANTHER" id="PTHR48108:SF34">
    <property type="entry name" value="CBS DOMAIN-CONTAINING PROTEIN YHCV"/>
    <property type="match status" value="1"/>
</dbReference>
<dbReference type="Gene3D" id="3.10.580.10">
    <property type="entry name" value="CBS-domain"/>
    <property type="match status" value="1"/>
</dbReference>
<dbReference type="RefSeq" id="WP_007984675.1">
    <property type="nucleotide sequence ID" value="NZ_BAEM01000007.1"/>
</dbReference>
<dbReference type="SUPFAM" id="SSF54631">
    <property type="entry name" value="CBS-domain pair"/>
    <property type="match status" value="1"/>
</dbReference>
<evidence type="ECO:0000256" key="2">
    <source>
        <dbReference type="PROSITE-ProRule" id="PRU00703"/>
    </source>
</evidence>
<dbReference type="PROSITE" id="PS51371">
    <property type="entry name" value="CBS"/>
    <property type="match status" value="2"/>
</dbReference>
<sequence length="140" mass="15308">MYIHEVMTKNTEILPSSATVKETANKMAQMKAGLMPVYDNDKLVGIVTDRDLVINAVAKGISLDDSISPILSEPVLYCFKDDDTDTVLANMSKNEVQRLVVLDNEESKQLAGVVSVGDIASKCENSDTAKSIVDCCKHYH</sequence>
<name>A0AAV3UTK1_9ALTE</name>
<accession>A0AAV3UTK1</accession>
<dbReference type="InterPro" id="IPR046342">
    <property type="entry name" value="CBS_dom_sf"/>
</dbReference>
<dbReference type="EMBL" id="BAEM01000007">
    <property type="protein sequence ID" value="GAC08488.1"/>
    <property type="molecule type" value="Genomic_DNA"/>
</dbReference>
<organism evidence="4 5">
    <name type="scientific">Paraglaciecola chathamensis S18K6</name>
    <dbReference type="NCBI Taxonomy" id="1127672"/>
    <lineage>
        <taxon>Bacteria</taxon>
        <taxon>Pseudomonadati</taxon>
        <taxon>Pseudomonadota</taxon>
        <taxon>Gammaproteobacteria</taxon>
        <taxon>Alteromonadales</taxon>
        <taxon>Alteromonadaceae</taxon>
        <taxon>Paraglaciecola</taxon>
    </lineage>
</organism>
<evidence type="ECO:0000256" key="1">
    <source>
        <dbReference type="ARBA" id="ARBA00022737"/>
    </source>
</evidence>
<dbReference type="InterPro" id="IPR000644">
    <property type="entry name" value="CBS_dom"/>
</dbReference>
<protein>
    <submittedName>
        <fullName evidence="4">CBS domain-containing protein</fullName>
    </submittedName>
</protein>
<comment type="caution">
    <text evidence="4">The sequence shown here is derived from an EMBL/GenBank/DDBJ whole genome shotgun (WGS) entry which is preliminary data.</text>
</comment>
<gene>
    <name evidence="4" type="ORF">GCHA_0525</name>
</gene>
<evidence type="ECO:0000313" key="4">
    <source>
        <dbReference type="EMBL" id="GAC08488.1"/>
    </source>
</evidence>
<feature type="domain" description="CBS" evidence="3">
    <location>
        <begin position="7"/>
        <end position="63"/>
    </location>
</feature>
<keyword evidence="1" id="KW-0677">Repeat</keyword>
<dbReference type="Proteomes" id="UP000006320">
    <property type="component" value="Unassembled WGS sequence"/>
</dbReference>